<accession>A0A3M7QNC9</accession>
<dbReference type="OrthoDB" id="270584at2759"/>
<evidence type="ECO:0000313" key="14">
    <source>
        <dbReference type="Proteomes" id="UP000276133"/>
    </source>
</evidence>
<dbReference type="InterPro" id="IPR002067">
    <property type="entry name" value="MCP"/>
</dbReference>
<keyword evidence="4 10" id="KW-0812">Transmembrane</keyword>
<evidence type="ECO:0000256" key="12">
    <source>
        <dbReference type="SAM" id="Phobius"/>
    </source>
</evidence>
<dbReference type="AlphaFoldDB" id="A0A3M7QNC9"/>
<dbReference type="Gene3D" id="1.50.40.10">
    <property type="entry name" value="Mitochondrial carrier domain"/>
    <property type="match status" value="1"/>
</dbReference>
<evidence type="ECO:0000256" key="2">
    <source>
        <dbReference type="ARBA" id="ARBA00006375"/>
    </source>
</evidence>
<dbReference type="EMBL" id="REGN01005555">
    <property type="protein sequence ID" value="RNA12937.1"/>
    <property type="molecule type" value="Genomic_DNA"/>
</dbReference>
<keyword evidence="7 12" id="KW-1133">Transmembrane helix</keyword>
<evidence type="ECO:0000256" key="9">
    <source>
        <dbReference type="ARBA" id="ARBA00023136"/>
    </source>
</evidence>
<dbReference type="InterPro" id="IPR018108">
    <property type="entry name" value="MCP_transmembrane"/>
</dbReference>
<comment type="similarity">
    <text evidence="2 11">Belongs to the mitochondrial carrier (TC 2.A.29) family.</text>
</comment>
<evidence type="ECO:0000313" key="13">
    <source>
        <dbReference type="EMBL" id="RNA12937.1"/>
    </source>
</evidence>
<evidence type="ECO:0000256" key="3">
    <source>
        <dbReference type="ARBA" id="ARBA00022448"/>
    </source>
</evidence>
<keyword evidence="8" id="KW-0496">Mitochondrion</keyword>
<dbReference type="PRINTS" id="PR00926">
    <property type="entry name" value="MITOCARRIER"/>
</dbReference>
<keyword evidence="5" id="KW-0677">Repeat</keyword>
<keyword evidence="9 10" id="KW-0472">Membrane</keyword>
<dbReference type="Pfam" id="PF00153">
    <property type="entry name" value="Mito_carr"/>
    <property type="match status" value="3"/>
</dbReference>
<evidence type="ECO:0000256" key="7">
    <source>
        <dbReference type="ARBA" id="ARBA00022989"/>
    </source>
</evidence>
<dbReference type="SUPFAM" id="SSF103506">
    <property type="entry name" value="Mitochondrial carrier"/>
    <property type="match status" value="1"/>
</dbReference>
<dbReference type="STRING" id="10195.A0A3M7QNC9"/>
<keyword evidence="14" id="KW-1185">Reference proteome</keyword>
<dbReference type="FunFam" id="1.50.40.10:FF:000003">
    <property type="entry name" value="Putative calcium-binding mitochondrial carrier protein scamc-2"/>
    <property type="match status" value="1"/>
</dbReference>
<dbReference type="PROSITE" id="PS50920">
    <property type="entry name" value="SOLCAR"/>
    <property type="match status" value="3"/>
</dbReference>
<dbReference type="GO" id="GO:0005743">
    <property type="term" value="C:mitochondrial inner membrane"/>
    <property type="evidence" value="ECO:0007669"/>
    <property type="project" value="UniProtKB-SubCell"/>
</dbReference>
<reference evidence="13 14" key="1">
    <citation type="journal article" date="2018" name="Sci. Rep.">
        <title>Genomic signatures of local adaptation to the degree of environmental predictability in rotifers.</title>
        <authorList>
            <person name="Franch-Gras L."/>
            <person name="Hahn C."/>
            <person name="Garcia-Roger E.M."/>
            <person name="Carmona M.J."/>
            <person name="Serra M."/>
            <person name="Gomez A."/>
        </authorList>
    </citation>
    <scope>NUCLEOTIDE SEQUENCE [LARGE SCALE GENOMIC DNA]</scope>
    <source>
        <strain evidence="13">HYR1</strain>
    </source>
</reference>
<evidence type="ECO:0000256" key="10">
    <source>
        <dbReference type="PROSITE-ProRule" id="PRU00282"/>
    </source>
</evidence>
<evidence type="ECO:0000256" key="5">
    <source>
        <dbReference type="ARBA" id="ARBA00022737"/>
    </source>
</evidence>
<keyword evidence="6" id="KW-0999">Mitochondrion inner membrane</keyword>
<sequence>MRYAVNNSKEYFSLSPIDNIGDVLSYWRFSTLLDVKDDSIELKNVQKPDTRLDMVYRNLIAGGIAGAVSRTCTAPFDRLKTVMQAVGSRKQIEILGGFKYMLQEGGLTSLWRGNGMNVIKIAPEVALKFTFYEEMKILFINDKNREANVLERFLSGSIAGGLAQSFIYPLELLKTRMVLRKTGEYSSILDCARKVIKNEGMRSFYKGYIPNILGIIPYAGTDLAVYETLKRFYMRRHQMTEPSVPVLLLCGTCSTICGQLVSYPLALIRTRLQAQEVPMNSQERDTMIKLLKEIWKNEGVRGLYRGLLPNIIKVVPAVSISYVVYEKTKRKLV</sequence>
<comment type="caution">
    <text evidence="13">The sequence shown here is derived from an EMBL/GenBank/DDBJ whole genome shotgun (WGS) entry which is preliminary data.</text>
</comment>
<feature type="repeat" description="Solcar" evidence="10">
    <location>
        <begin position="53"/>
        <end position="138"/>
    </location>
</feature>
<dbReference type="Proteomes" id="UP000276133">
    <property type="component" value="Unassembled WGS sequence"/>
</dbReference>
<evidence type="ECO:0000256" key="11">
    <source>
        <dbReference type="RuleBase" id="RU000488"/>
    </source>
</evidence>
<evidence type="ECO:0000256" key="6">
    <source>
        <dbReference type="ARBA" id="ARBA00022792"/>
    </source>
</evidence>
<dbReference type="PANTHER" id="PTHR24089">
    <property type="entry name" value="SOLUTE CARRIER FAMILY 25"/>
    <property type="match status" value="1"/>
</dbReference>
<proteinExistence type="inferred from homology"/>
<evidence type="ECO:0000256" key="8">
    <source>
        <dbReference type="ARBA" id="ARBA00023128"/>
    </source>
</evidence>
<dbReference type="InterPro" id="IPR023395">
    <property type="entry name" value="MCP_dom_sf"/>
</dbReference>
<feature type="repeat" description="Solcar" evidence="10">
    <location>
        <begin position="147"/>
        <end position="232"/>
    </location>
</feature>
<comment type="subcellular location">
    <subcellularLocation>
        <location evidence="1">Mitochondrion inner membrane</location>
        <topology evidence="1">Multi-pass membrane protein</topology>
    </subcellularLocation>
</comment>
<evidence type="ECO:0000256" key="4">
    <source>
        <dbReference type="ARBA" id="ARBA00022692"/>
    </source>
</evidence>
<dbReference type="GO" id="GO:0055085">
    <property type="term" value="P:transmembrane transport"/>
    <property type="evidence" value="ECO:0007669"/>
    <property type="project" value="InterPro"/>
</dbReference>
<keyword evidence="3 11" id="KW-0813">Transport</keyword>
<feature type="repeat" description="Solcar" evidence="10">
    <location>
        <begin position="245"/>
        <end position="331"/>
    </location>
</feature>
<name>A0A3M7QNC9_BRAPC</name>
<organism evidence="13 14">
    <name type="scientific">Brachionus plicatilis</name>
    <name type="common">Marine rotifer</name>
    <name type="synonym">Brachionus muelleri</name>
    <dbReference type="NCBI Taxonomy" id="10195"/>
    <lineage>
        <taxon>Eukaryota</taxon>
        <taxon>Metazoa</taxon>
        <taxon>Spiralia</taxon>
        <taxon>Gnathifera</taxon>
        <taxon>Rotifera</taxon>
        <taxon>Eurotatoria</taxon>
        <taxon>Monogononta</taxon>
        <taxon>Pseudotrocha</taxon>
        <taxon>Ploima</taxon>
        <taxon>Brachionidae</taxon>
        <taxon>Brachionus</taxon>
    </lineage>
</organism>
<protein>
    <submittedName>
        <fullName evidence="13">Calcium-binding mitochondrial carrier S-2 isoform X2</fullName>
    </submittedName>
</protein>
<gene>
    <name evidence="13" type="ORF">BpHYR1_033534</name>
</gene>
<evidence type="ECO:0000256" key="1">
    <source>
        <dbReference type="ARBA" id="ARBA00004448"/>
    </source>
</evidence>
<feature type="transmembrane region" description="Helical" evidence="12">
    <location>
        <begin position="208"/>
        <end position="226"/>
    </location>
</feature>
<feature type="transmembrane region" description="Helical" evidence="12">
    <location>
        <begin position="246"/>
        <end position="266"/>
    </location>
</feature>